<dbReference type="SUPFAM" id="SSF48652">
    <property type="entry name" value="Tetraspanin"/>
    <property type="match status" value="1"/>
</dbReference>
<dbReference type="InterPro" id="IPR018499">
    <property type="entry name" value="Tetraspanin/Peripherin"/>
</dbReference>
<dbReference type="InterPro" id="IPR008952">
    <property type="entry name" value="Tetraspanin_EC2_sf"/>
</dbReference>
<keyword evidence="3 5" id="KW-1133">Transmembrane helix</keyword>
<comment type="caution">
    <text evidence="7">The sequence shown here is derived from an EMBL/GenBank/DDBJ whole genome shotgun (WGS) entry which is preliminary data.</text>
</comment>
<dbReference type="OrthoDB" id="6279736at2759"/>
<dbReference type="Gene3D" id="1.10.1450.10">
    <property type="entry name" value="Tetraspanin"/>
    <property type="match status" value="1"/>
</dbReference>
<evidence type="ECO:0000313" key="8">
    <source>
        <dbReference type="Proteomes" id="UP000678393"/>
    </source>
</evidence>
<evidence type="ECO:0000256" key="3">
    <source>
        <dbReference type="ARBA" id="ARBA00022989"/>
    </source>
</evidence>
<gene>
    <name evidence="7" type="ORF">CUNI_LOCUS16399</name>
</gene>
<evidence type="ECO:0000256" key="2">
    <source>
        <dbReference type="ARBA" id="ARBA00022692"/>
    </source>
</evidence>
<organism evidence="7 8">
    <name type="scientific">Candidula unifasciata</name>
    <dbReference type="NCBI Taxonomy" id="100452"/>
    <lineage>
        <taxon>Eukaryota</taxon>
        <taxon>Metazoa</taxon>
        <taxon>Spiralia</taxon>
        <taxon>Lophotrochozoa</taxon>
        <taxon>Mollusca</taxon>
        <taxon>Gastropoda</taxon>
        <taxon>Heterobranchia</taxon>
        <taxon>Euthyneura</taxon>
        <taxon>Panpulmonata</taxon>
        <taxon>Eupulmonata</taxon>
        <taxon>Stylommatophora</taxon>
        <taxon>Helicina</taxon>
        <taxon>Helicoidea</taxon>
        <taxon>Geomitridae</taxon>
        <taxon>Candidula</taxon>
    </lineage>
</organism>
<dbReference type="EMBL" id="CAJHNH020004301">
    <property type="protein sequence ID" value="CAG5130841.1"/>
    <property type="molecule type" value="Genomic_DNA"/>
</dbReference>
<feature type="transmembrane region" description="Helical" evidence="5">
    <location>
        <begin position="93"/>
        <end position="117"/>
    </location>
</feature>
<accession>A0A8S3ZWX4</accession>
<keyword evidence="2 5" id="KW-0812">Transmembrane</keyword>
<evidence type="ECO:0008006" key="9">
    <source>
        <dbReference type="Google" id="ProtNLM"/>
    </source>
</evidence>
<feature type="transmembrane region" description="Helical" evidence="5">
    <location>
        <begin position="64"/>
        <end position="86"/>
    </location>
</feature>
<keyword evidence="6" id="KW-0732">Signal</keyword>
<feature type="chain" id="PRO_5035740869" description="Tetraspanin" evidence="6">
    <location>
        <begin position="23"/>
        <end position="321"/>
    </location>
</feature>
<keyword evidence="8" id="KW-1185">Reference proteome</keyword>
<name>A0A8S3ZWX4_9EUPU</name>
<evidence type="ECO:0000313" key="7">
    <source>
        <dbReference type="EMBL" id="CAG5130841.1"/>
    </source>
</evidence>
<comment type="subcellular location">
    <subcellularLocation>
        <location evidence="1">Membrane</location>
        <topology evidence="1">Multi-pass membrane protein</topology>
    </subcellularLocation>
</comment>
<proteinExistence type="predicted"/>
<evidence type="ECO:0000256" key="1">
    <source>
        <dbReference type="ARBA" id="ARBA00004141"/>
    </source>
</evidence>
<evidence type="ECO:0000256" key="6">
    <source>
        <dbReference type="SAM" id="SignalP"/>
    </source>
</evidence>
<feature type="non-terminal residue" evidence="7">
    <location>
        <position position="321"/>
    </location>
</feature>
<dbReference type="Pfam" id="PF00335">
    <property type="entry name" value="Tetraspanin"/>
    <property type="match status" value="1"/>
</dbReference>
<dbReference type="AlphaFoldDB" id="A0A8S3ZWX4"/>
<dbReference type="GO" id="GO:0016020">
    <property type="term" value="C:membrane"/>
    <property type="evidence" value="ECO:0007669"/>
    <property type="project" value="UniProtKB-SubCell"/>
</dbReference>
<feature type="transmembrane region" description="Helical" evidence="5">
    <location>
        <begin position="247"/>
        <end position="268"/>
    </location>
</feature>
<evidence type="ECO:0000256" key="5">
    <source>
        <dbReference type="SAM" id="Phobius"/>
    </source>
</evidence>
<dbReference type="Proteomes" id="UP000678393">
    <property type="component" value="Unassembled WGS sequence"/>
</dbReference>
<feature type="signal peptide" evidence="6">
    <location>
        <begin position="1"/>
        <end position="22"/>
    </location>
</feature>
<evidence type="ECO:0000256" key="4">
    <source>
        <dbReference type="ARBA" id="ARBA00023136"/>
    </source>
</evidence>
<keyword evidence="4 5" id="KW-0472">Membrane</keyword>
<sequence>VWGVLLLLIGFFVKFKFGTVLSDLMGDVDEVVKIKSAQNPNGQTIIPISSTIDDDVNFGKWPGVIAAIVILVALLIILFSSLGIYGGLKHSKFILYISIVFLIIASIFLVLLVTIAIDGGNSFHEDAKNEVAQLVKSKYKIETSDDAFIMAMNRIMIWFACCGAKSYDEFSNLTFSEQNEANIPANVVFKVSPACCIREFYKEQASGVTPFQKLKECAVKGPDVKRNLNLKGCYDAVFDYVSTPATVVLLLIFVWNILVLLLAILAIMEIKPEEEGRESVQEAGKKEEMEEAPPAKKFVPYAKISSFVHPDLSRIKSTEIW</sequence>
<protein>
    <recommendedName>
        <fullName evidence="9">Tetraspanin</fullName>
    </recommendedName>
</protein>
<reference evidence="7" key="1">
    <citation type="submission" date="2021-04" db="EMBL/GenBank/DDBJ databases">
        <authorList>
            <consortium name="Molecular Ecology Group"/>
        </authorList>
    </citation>
    <scope>NUCLEOTIDE SEQUENCE</scope>
</reference>